<dbReference type="GO" id="GO:0005829">
    <property type="term" value="C:cytosol"/>
    <property type="evidence" value="ECO:0007669"/>
    <property type="project" value="TreeGrafter"/>
</dbReference>
<accession>A0A5N6L3R1</accession>
<dbReference type="Gene3D" id="3.40.50.300">
    <property type="entry name" value="P-loop containing nucleotide triphosphate hydrolases"/>
    <property type="match status" value="1"/>
</dbReference>
<dbReference type="InterPro" id="IPR008145">
    <property type="entry name" value="GK/Ca_channel_bsu"/>
</dbReference>
<evidence type="ECO:0000313" key="10">
    <source>
        <dbReference type="Proteomes" id="UP000327013"/>
    </source>
</evidence>
<keyword evidence="10" id="KW-1185">Reference proteome</keyword>
<evidence type="ECO:0000256" key="6">
    <source>
        <dbReference type="ARBA" id="ARBA00022840"/>
    </source>
</evidence>
<gene>
    <name evidence="9" type="ORF">FH972_026228</name>
</gene>
<evidence type="ECO:0000256" key="4">
    <source>
        <dbReference type="ARBA" id="ARBA00022741"/>
    </source>
</evidence>
<keyword evidence="3" id="KW-0808">Transferase</keyword>
<dbReference type="OrthoDB" id="6334211at2759"/>
<proteinExistence type="inferred from homology"/>
<dbReference type="Proteomes" id="UP000327013">
    <property type="component" value="Unassembled WGS sequence"/>
</dbReference>
<protein>
    <recommendedName>
        <fullName evidence="2">guanylate kinase</fullName>
        <ecNumber evidence="2">2.7.4.8</ecNumber>
    </recommendedName>
</protein>
<dbReference type="PANTHER" id="PTHR23117:SF13">
    <property type="entry name" value="GUANYLATE KINASE"/>
    <property type="match status" value="1"/>
</dbReference>
<dbReference type="NCBIfam" id="TIGR03263">
    <property type="entry name" value="guanyl_kin"/>
    <property type="match status" value="1"/>
</dbReference>
<comment type="caution">
    <text evidence="9">The sequence shown here is derived from an EMBL/GenBank/DDBJ whole genome shotgun (WGS) entry which is preliminary data.</text>
</comment>
<keyword evidence="5" id="KW-0418">Kinase</keyword>
<dbReference type="SUPFAM" id="SSF52540">
    <property type="entry name" value="P-loop containing nucleoside triphosphate hydrolases"/>
    <property type="match status" value="1"/>
</dbReference>
<dbReference type="InterPro" id="IPR020590">
    <property type="entry name" value="Guanylate_kinase_CS"/>
</dbReference>
<keyword evidence="6" id="KW-0067">ATP-binding</keyword>
<dbReference type="AlphaFoldDB" id="A0A5N6L3R1"/>
<dbReference type="EC" id="2.7.4.8" evidence="2"/>
<evidence type="ECO:0000256" key="3">
    <source>
        <dbReference type="ARBA" id="ARBA00022679"/>
    </source>
</evidence>
<dbReference type="CDD" id="cd00071">
    <property type="entry name" value="GMPK"/>
    <property type="match status" value="1"/>
</dbReference>
<dbReference type="InterPro" id="IPR017665">
    <property type="entry name" value="Guanylate_kinase"/>
</dbReference>
<organism evidence="9 10">
    <name type="scientific">Carpinus fangiana</name>
    <dbReference type="NCBI Taxonomy" id="176857"/>
    <lineage>
        <taxon>Eukaryota</taxon>
        <taxon>Viridiplantae</taxon>
        <taxon>Streptophyta</taxon>
        <taxon>Embryophyta</taxon>
        <taxon>Tracheophyta</taxon>
        <taxon>Spermatophyta</taxon>
        <taxon>Magnoliopsida</taxon>
        <taxon>eudicotyledons</taxon>
        <taxon>Gunneridae</taxon>
        <taxon>Pentapetalae</taxon>
        <taxon>rosids</taxon>
        <taxon>fabids</taxon>
        <taxon>Fagales</taxon>
        <taxon>Betulaceae</taxon>
        <taxon>Carpinus</taxon>
    </lineage>
</organism>
<keyword evidence="4" id="KW-0547">Nucleotide-binding</keyword>
<dbReference type="Pfam" id="PF00625">
    <property type="entry name" value="Guanylate_kin"/>
    <property type="match status" value="1"/>
</dbReference>
<dbReference type="EMBL" id="VIBQ01000083">
    <property type="protein sequence ID" value="KAB8664801.1"/>
    <property type="molecule type" value="Genomic_DNA"/>
</dbReference>
<dbReference type="SMART" id="SM00072">
    <property type="entry name" value="GuKc"/>
    <property type="match status" value="1"/>
</dbReference>
<dbReference type="InterPro" id="IPR027417">
    <property type="entry name" value="P-loop_NTPase"/>
</dbReference>
<comment type="catalytic activity">
    <reaction evidence="7">
        <text>GMP + ATP = GDP + ADP</text>
        <dbReference type="Rhea" id="RHEA:20780"/>
        <dbReference type="ChEBI" id="CHEBI:30616"/>
        <dbReference type="ChEBI" id="CHEBI:58115"/>
        <dbReference type="ChEBI" id="CHEBI:58189"/>
        <dbReference type="ChEBI" id="CHEBI:456216"/>
        <dbReference type="EC" id="2.7.4.8"/>
    </reaction>
</comment>
<evidence type="ECO:0000256" key="1">
    <source>
        <dbReference type="ARBA" id="ARBA00005790"/>
    </source>
</evidence>
<reference evidence="9 10" key="1">
    <citation type="submission" date="2019-06" db="EMBL/GenBank/DDBJ databases">
        <title>A chromosomal-level reference genome of Carpinus fangiana (Coryloideae, Betulaceae).</title>
        <authorList>
            <person name="Yang X."/>
            <person name="Wang Z."/>
            <person name="Zhang L."/>
            <person name="Hao G."/>
            <person name="Liu J."/>
            <person name="Yang Y."/>
        </authorList>
    </citation>
    <scope>NUCLEOTIDE SEQUENCE [LARGE SCALE GENOMIC DNA]</scope>
    <source>
        <strain evidence="9">Cfa_2016G</strain>
        <tissue evidence="9">Leaf</tissue>
    </source>
</reference>
<evidence type="ECO:0000313" key="9">
    <source>
        <dbReference type="EMBL" id="KAB8664801.1"/>
    </source>
</evidence>
<dbReference type="PANTHER" id="PTHR23117">
    <property type="entry name" value="GUANYLATE KINASE-RELATED"/>
    <property type="match status" value="1"/>
</dbReference>
<dbReference type="GO" id="GO:0004385">
    <property type="term" value="F:GMP kinase activity"/>
    <property type="evidence" value="ECO:0007669"/>
    <property type="project" value="UniProtKB-EC"/>
</dbReference>
<dbReference type="FunFam" id="3.40.50.300:FF:000776">
    <property type="entry name" value="Guanylate kinase 2"/>
    <property type="match status" value="1"/>
</dbReference>
<feature type="domain" description="Guanylate kinase-like" evidence="8">
    <location>
        <begin position="168"/>
        <end position="351"/>
    </location>
</feature>
<dbReference type="PROSITE" id="PS50052">
    <property type="entry name" value="GUANYLATE_KINASE_2"/>
    <property type="match status" value="1"/>
</dbReference>
<dbReference type="GO" id="GO:0005524">
    <property type="term" value="F:ATP binding"/>
    <property type="evidence" value="ECO:0007669"/>
    <property type="project" value="UniProtKB-KW"/>
</dbReference>
<dbReference type="InterPro" id="IPR008144">
    <property type="entry name" value="Guanylate_kin-like_dom"/>
</dbReference>
<evidence type="ECO:0000259" key="8">
    <source>
        <dbReference type="PROSITE" id="PS50052"/>
    </source>
</evidence>
<evidence type="ECO:0000256" key="7">
    <source>
        <dbReference type="ARBA" id="ARBA00048594"/>
    </source>
</evidence>
<comment type="similarity">
    <text evidence="1">Belongs to the guanylate kinase family.</text>
</comment>
<dbReference type="PROSITE" id="PS00856">
    <property type="entry name" value="GUANYLATE_KINASE_1"/>
    <property type="match status" value="1"/>
</dbReference>
<sequence length="355" mass="39536">MRLDLGRSTVADSAVHLAVDAEQSQFAAWAWLTAGTRASLPHSVGALACQAAAAPPLCRLFGCAMDVARALCTRNVTQHHGRWKYLVQAPRAQHRQQLDWHCSLDPWAANNHTLTSAFCGERTPTQQARRTRRGTRTRISCHMTGGQIERKQSDLLETDRKVTTPADRRPVVISGPSGVGKGTLITKLLEKYPDTFVTTVSHTSRKPRAGEVEGRAYYFVSEPEFLSLISRGAFIESTHFSGNYYGTSKQTVLDQTAQGRVVILDIEMQGAKAIKADPNLQARYVFVKPPSLEALEHRLRGRSTEDEESIQRRLAQARLELEEADRSNTYEVSIVNDDVDTAFQELLQFIFATKV</sequence>
<evidence type="ECO:0000256" key="2">
    <source>
        <dbReference type="ARBA" id="ARBA00012961"/>
    </source>
</evidence>
<dbReference type="HAMAP" id="MF_00328">
    <property type="entry name" value="Guanylate_kinase"/>
    <property type="match status" value="1"/>
</dbReference>
<evidence type="ECO:0000256" key="5">
    <source>
        <dbReference type="ARBA" id="ARBA00022777"/>
    </source>
</evidence>
<name>A0A5N6L3R1_9ROSI</name>